<evidence type="ECO:0000256" key="2">
    <source>
        <dbReference type="SAM" id="Phobius"/>
    </source>
</evidence>
<keyword evidence="2" id="KW-0472">Membrane</keyword>
<evidence type="ECO:0000256" key="1">
    <source>
        <dbReference type="SAM" id="MobiDB-lite"/>
    </source>
</evidence>
<evidence type="ECO:0000313" key="4">
    <source>
        <dbReference type="Proteomes" id="UP000229600"/>
    </source>
</evidence>
<name>A0A2H0N3M5_9BACT</name>
<dbReference type="AlphaFoldDB" id="A0A2H0N3M5"/>
<feature type="transmembrane region" description="Helical" evidence="2">
    <location>
        <begin position="201"/>
        <end position="226"/>
    </location>
</feature>
<dbReference type="EMBL" id="PCWN01000011">
    <property type="protein sequence ID" value="PIR03503.1"/>
    <property type="molecule type" value="Genomic_DNA"/>
</dbReference>
<feature type="compositionally biased region" description="Basic and acidic residues" evidence="1">
    <location>
        <begin position="8"/>
        <end position="18"/>
    </location>
</feature>
<gene>
    <name evidence="3" type="ORF">COV59_04895</name>
</gene>
<keyword evidence="2" id="KW-1133">Transmembrane helix</keyword>
<proteinExistence type="predicted"/>
<protein>
    <recommendedName>
        <fullName evidence="5">DUF11 domain-containing protein</fullName>
    </recommendedName>
</protein>
<accession>A0A2H0N3M5</accession>
<feature type="compositionally biased region" description="Basic residues" evidence="1">
    <location>
        <begin position="19"/>
        <end position="47"/>
    </location>
</feature>
<keyword evidence="2" id="KW-0812">Transmembrane</keyword>
<evidence type="ECO:0000313" key="3">
    <source>
        <dbReference type="EMBL" id="PIR03503.1"/>
    </source>
</evidence>
<evidence type="ECO:0008006" key="5">
    <source>
        <dbReference type="Google" id="ProtNLM"/>
    </source>
</evidence>
<sequence length="762" mass="85532">MPVKKNKQKEEGQAAAEKKARKPAKRITKSSRRKKTGISLVSKKKKKKDLEDGVEVVHLPEKEKGVQPEVQLEDPGIPHFLTKDLDSGHHSDMEIDDLLVDSSENPVNLKAVVKDALKELEEEEHVSSVHDLKNMPFPPTVVKHSEESEEDENQEDSAHAEIPKVVPNKEKINTQLAKIYENKDGSMPDMKYFEKRKRNKLITAFFTLIFSCIFVGVVAYVGFFILQRGSSFSEESVTLSIEGADKVSFNQDVRYRIRYRNDQRIALNNAILQVRYPEGFEYQDSTLYPDNDTHDKWNLGTLQPFASGYIDVFGKMHADADNKESFRVFLNYFPQNFSSEFQKVSHLNITMGTAPMKLEVSAPKDVVVGDTVDITLTFDTDQIDMFDTAALELIPNDAFAVQSSSIPSTALDPNRWLLSSVSSTKEMTISGIFTAAEDFSGITFSLRGWSDKKEMDTQEGYIFWEENYAPNLAQTDFVSKLVINGGTDQLTVEPGEVLNMSIFLKNEGKNAVDNADVELTLDGPSFNKQSLLKWAALEDENGGDIIGDQLSVDLRRGVLSWDKRQIPKLGMIEPGEEVIIDINLPVKSAEDIALSEFVLHEISATLKVEYEVDGEVEIITQKPLALTVNSDLDLEVRHEVEKDTSEHTLTWLLTNSFHEIKNIEIEMDLYGKIDWNEDLLVVPAGKVDYDQNAQRIIWRVDSMPTSVDVLALQFGFQLSGANPTQTNLTSKIKLQAVDAITEKDILKVIDGVKLNGEDGTSP</sequence>
<reference evidence="3 4" key="1">
    <citation type="submission" date="2017-09" db="EMBL/GenBank/DDBJ databases">
        <title>Depth-based differentiation of microbial function through sediment-hosted aquifers and enrichment of novel symbionts in the deep terrestrial subsurface.</title>
        <authorList>
            <person name="Probst A.J."/>
            <person name="Ladd B."/>
            <person name="Jarett J.K."/>
            <person name="Geller-Mcgrath D.E."/>
            <person name="Sieber C.M."/>
            <person name="Emerson J.B."/>
            <person name="Anantharaman K."/>
            <person name="Thomas B.C."/>
            <person name="Malmstrom R."/>
            <person name="Stieglmeier M."/>
            <person name="Klingl A."/>
            <person name="Woyke T."/>
            <person name="Ryan C.M."/>
            <person name="Banfield J.F."/>
        </authorList>
    </citation>
    <scope>NUCLEOTIDE SEQUENCE [LARGE SCALE GENOMIC DNA]</scope>
    <source>
        <strain evidence="3">CG11_big_fil_rev_8_21_14_0_20_39_34</strain>
    </source>
</reference>
<organism evidence="3 4">
    <name type="scientific">Candidatus Magasanikbacteria bacterium CG11_big_fil_rev_8_21_14_0_20_39_34</name>
    <dbReference type="NCBI Taxonomy" id="1974653"/>
    <lineage>
        <taxon>Bacteria</taxon>
        <taxon>Candidatus Magasanikiibacteriota</taxon>
    </lineage>
</organism>
<dbReference type="Proteomes" id="UP000229600">
    <property type="component" value="Unassembled WGS sequence"/>
</dbReference>
<feature type="region of interest" description="Disordered" evidence="1">
    <location>
        <begin position="1"/>
        <end position="88"/>
    </location>
</feature>
<comment type="caution">
    <text evidence="3">The sequence shown here is derived from an EMBL/GenBank/DDBJ whole genome shotgun (WGS) entry which is preliminary data.</text>
</comment>